<feature type="non-terminal residue" evidence="1">
    <location>
        <position position="1"/>
    </location>
</feature>
<sequence length="67" mass="8058">ESLYEQQLQNYINYIIYGLQQVQLKAKQNIKVAQEKQKEYYNESIKKKQFYIGDKVLLYQSAQAKVH</sequence>
<dbReference type="Proteomes" id="UP000789860">
    <property type="component" value="Unassembled WGS sequence"/>
</dbReference>
<protein>
    <submittedName>
        <fullName evidence="1">2150_t:CDS:1</fullName>
    </submittedName>
</protein>
<name>A0ACA9NC47_9GLOM</name>
<proteinExistence type="predicted"/>
<feature type="non-terminal residue" evidence="1">
    <location>
        <position position="67"/>
    </location>
</feature>
<gene>
    <name evidence="1" type="ORF">SCALOS_LOCUS8476</name>
</gene>
<dbReference type="EMBL" id="CAJVPM010022534">
    <property type="protein sequence ID" value="CAG8645490.1"/>
    <property type="molecule type" value="Genomic_DNA"/>
</dbReference>
<comment type="caution">
    <text evidence="1">The sequence shown here is derived from an EMBL/GenBank/DDBJ whole genome shotgun (WGS) entry which is preliminary data.</text>
</comment>
<reference evidence="1" key="1">
    <citation type="submission" date="2021-06" db="EMBL/GenBank/DDBJ databases">
        <authorList>
            <person name="Kallberg Y."/>
            <person name="Tangrot J."/>
            <person name="Rosling A."/>
        </authorList>
    </citation>
    <scope>NUCLEOTIDE SEQUENCE</scope>
    <source>
        <strain evidence="1">AU212A</strain>
    </source>
</reference>
<evidence type="ECO:0000313" key="2">
    <source>
        <dbReference type="Proteomes" id="UP000789860"/>
    </source>
</evidence>
<organism evidence="1 2">
    <name type="scientific">Scutellospora calospora</name>
    <dbReference type="NCBI Taxonomy" id="85575"/>
    <lineage>
        <taxon>Eukaryota</taxon>
        <taxon>Fungi</taxon>
        <taxon>Fungi incertae sedis</taxon>
        <taxon>Mucoromycota</taxon>
        <taxon>Glomeromycotina</taxon>
        <taxon>Glomeromycetes</taxon>
        <taxon>Diversisporales</taxon>
        <taxon>Gigasporaceae</taxon>
        <taxon>Scutellospora</taxon>
    </lineage>
</organism>
<keyword evidence="2" id="KW-1185">Reference proteome</keyword>
<evidence type="ECO:0000313" key="1">
    <source>
        <dbReference type="EMBL" id="CAG8645490.1"/>
    </source>
</evidence>
<accession>A0ACA9NC47</accession>